<dbReference type="InterPro" id="IPR019775">
    <property type="entry name" value="WD40_repeat_CS"/>
</dbReference>
<feature type="compositionally biased region" description="Polar residues" evidence="6">
    <location>
        <begin position="637"/>
        <end position="649"/>
    </location>
</feature>
<feature type="region of interest" description="Disordered" evidence="6">
    <location>
        <begin position="401"/>
        <end position="454"/>
    </location>
</feature>
<dbReference type="PROSITE" id="PS00678">
    <property type="entry name" value="WD_REPEATS_1"/>
    <property type="match status" value="1"/>
</dbReference>
<dbReference type="InterPro" id="IPR015048">
    <property type="entry name" value="DUF1899"/>
</dbReference>
<name>A0A7M7HL77_STRPU</name>
<dbReference type="Pfam" id="PF16300">
    <property type="entry name" value="WD40_4"/>
    <property type="match status" value="1"/>
</dbReference>
<evidence type="ECO:0000256" key="2">
    <source>
        <dbReference type="ARBA" id="ARBA00022737"/>
    </source>
</evidence>
<feature type="compositionally biased region" description="Low complexity" evidence="6">
    <location>
        <begin position="554"/>
        <end position="565"/>
    </location>
</feature>
<dbReference type="Proteomes" id="UP000007110">
    <property type="component" value="Unassembled WGS sequence"/>
</dbReference>
<evidence type="ECO:0000259" key="7">
    <source>
        <dbReference type="SMART" id="SM01166"/>
    </source>
</evidence>
<dbReference type="GeneID" id="578005"/>
<keyword evidence="1 3" id="KW-0853">WD repeat</keyword>
<evidence type="ECO:0000256" key="6">
    <source>
        <dbReference type="SAM" id="MobiDB-lite"/>
    </source>
</evidence>
<dbReference type="Gene3D" id="2.130.10.10">
    <property type="entry name" value="YVTN repeat-like/Quinoprotein amine dehydrogenase"/>
    <property type="match status" value="1"/>
</dbReference>
<dbReference type="OMA" id="ECHRDRI"/>
<feature type="repeat" description="WD" evidence="3">
    <location>
        <begin position="127"/>
        <end position="169"/>
    </location>
</feature>
<feature type="compositionally biased region" description="Polar residues" evidence="6">
    <location>
        <begin position="696"/>
        <end position="710"/>
    </location>
</feature>
<dbReference type="Pfam" id="PF08953">
    <property type="entry name" value="DUF1899"/>
    <property type="match status" value="1"/>
</dbReference>
<feature type="repeat" description="WD" evidence="3">
    <location>
        <begin position="77"/>
        <end position="119"/>
    </location>
</feature>
<evidence type="ECO:0000256" key="5">
    <source>
        <dbReference type="SAM" id="Coils"/>
    </source>
</evidence>
<protein>
    <recommendedName>
        <fullName evidence="4">Coronin</fullName>
    </recommendedName>
</protein>
<dbReference type="EnsemblMetazoa" id="XM_011680178">
    <property type="protein sequence ID" value="XP_011678480"/>
    <property type="gene ID" value="LOC578005"/>
</dbReference>
<dbReference type="Pfam" id="PF00400">
    <property type="entry name" value="WD40"/>
    <property type="match status" value="3"/>
</dbReference>
<dbReference type="PROSITE" id="PS50294">
    <property type="entry name" value="WD_REPEATS_REGION"/>
    <property type="match status" value="2"/>
</dbReference>
<dbReference type="AlphaFoldDB" id="A0A7M7HL77"/>
<evidence type="ECO:0000256" key="4">
    <source>
        <dbReference type="RuleBase" id="RU280818"/>
    </source>
</evidence>
<evidence type="ECO:0000313" key="8">
    <source>
        <dbReference type="EnsemblMetazoa" id="XP_011678480"/>
    </source>
</evidence>
<feature type="domain" description="DUF1899" evidence="7">
    <location>
        <begin position="4"/>
        <end position="68"/>
    </location>
</feature>
<feature type="compositionally biased region" description="Basic and acidic residues" evidence="6">
    <location>
        <begin position="621"/>
        <end position="633"/>
    </location>
</feature>
<feature type="compositionally biased region" description="Low complexity" evidence="6">
    <location>
        <begin position="530"/>
        <end position="541"/>
    </location>
</feature>
<evidence type="ECO:0000256" key="1">
    <source>
        <dbReference type="ARBA" id="ARBA00022574"/>
    </source>
</evidence>
<dbReference type="SMART" id="SM00320">
    <property type="entry name" value="WD40"/>
    <property type="match status" value="4"/>
</dbReference>
<dbReference type="PANTHER" id="PTHR10856">
    <property type="entry name" value="CORONIN"/>
    <property type="match status" value="1"/>
</dbReference>
<comment type="similarity">
    <text evidence="4">Belongs to the WD repeat coronin family.</text>
</comment>
<dbReference type="SMART" id="SM01166">
    <property type="entry name" value="DUF1899"/>
    <property type="match status" value="1"/>
</dbReference>
<reference evidence="8" key="2">
    <citation type="submission" date="2021-01" db="UniProtKB">
        <authorList>
            <consortium name="EnsemblMetazoa"/>
        </authorList>
    </citation>
    <scope>IDENTIFICATION</scope>
</reference>
<evidence type="ECO:0000256" key="3">
    <source>
        <dbReference type="PROSITE-ProRule" id="PRU00221"/>
    </source>
</evidence>
<sequence length="799" mass="88538">MPFKLMRHSKFRHVYGKPYRRERCYDGINISRNAHDNNFCTVNPLFVAIVTESAGGGTFVVLPLDHIGRISASFSKICGHTGNVMDIKWDPFDDHNIASAAEDGKVRVWQIPDGGLTENMENPKITLNGHLRRCSAIEWHPTAKNILASAGYDKQLLIWNVGTGEIAVKIDCHRDIMFSLSFNWDGSRLATTCKDKLIRIIDPRNGDVMQEGKGHNGNKSSKCIYAGDTGRLISVGHNRNSGREVFLWDQDNLSSPVAKTELNPGTGVLFPYYDSDSNVLYVAGKGDSSIWYYEILSEKPYLFYLSQFMSSGPQRGLGFMPKRGVDMKINEVVRFYKVHASKNLCEPISMIVPRKGDAFQSDLYPDTASDQPALTAEQWLSGIDAPPHLMSLGGVPRAISAFPPAPTPAKVPLRQSRNSDSISKSSSSSSTSMSTSSASMSLPSTSSTMMGNKPTAIVTGVNKSERDIQPINISLTDSAAPAFEKENVNVNIKREDSETNSIKEKSERELLEKDTVNSAGGEQEKPEARSSSLTSSPARSSIFAQWKTREAESKNGGSSSSSYSRAESRKLRDHPFKDQFESRSRSSSGEIEIAPQQHSREDSGSSSFRTPLSSTSDDFEVERSLNLEGREVIRINMSPTRQPSSTSGSPRRAPGVSDSSTRRQMSVSVEPSRAPSLTDTNRRSVSVSEERPYSPMASTIASRFSIGSNGSERRNMDDEPLLMSKDMGMDQDSESSERRDEISEEVFTPIRSPSIQNLRKAYLRQQEEIKQLKSKILLKDQRIRQLERELEQASNESTA</sequence>
<feature type="compositionally biased region" description="Low complexity" evidence="6">
    <location>
        <begin position="416"/>
        <end position="450"/>
    </location>
</feature>
<organism evidence="8 9">
    <name type="scientific">Strongylocentrotus purpuratus</name>
    <name type="common">Purple sea urchin</name>
    <dbReference type="NCBI Taxonomy" id="7668"/>
    <lineage>
        <taxon>Eukaryota</taxon>
        <taxon>Metazoa</taxon>
        <taxon>Echinodermata</taxon>
        <taxon>Eleutherozoa</taxon>
        <taxon>Echinozoa</taxon>
        <taxon>Echinoidea</taxon>
        <taxon>Euechinoidea</taxon>
        <taxon>Echinacea</taxon>
        <taxon>Camarodonta</taxon>
        <taxon>Echinidea</taxon>
        <taxon>Strongylocentrotidae</taxon>
        <taxon>Strongylocentrotus</taxon>
    </lineage>
</organism>
<dbReference type="RefSeq" id="XP_011678480.2">
    <property type="nucleotide sequence ID" value="XM_011680178.2"/>
</dbReference>
<feature type="repeat" description="WD" evidence="3">
    <location>
        <begin position="170"/>
        <end position="211"/>
    </location>
</feature>
<feature type="compositionally biased region" description="Basic and acidic residues" evidence="6">
    <location>
        <begin position="566"/>
        <end position="584"/>
    </location>
</feature>
<dbReference type="InterPro" id="IPR036322">
    <property type="entry name" value="WD40_repeat_dom_sf"/>
</dbReference>
<feature type="compositionally biased region" description="Polar residues" evidence="6">
    <location>
        <begin position="657"/>
        <end position="687"/>
    </location>
</feature>
<keyword evidence="9" id="KW-1185">Reference proteome</keyword>
<evidence type="ECO:0000313" key="9">
    <source>
        <dbReference type="Proteomes" id="UP000007110"/>
    </source>
</evidence>
<dbReference type="FunFam" id="2.130.10.10:FF:003584">
    <property type="entry name" value="Coronin"/>
    <property type="match status" value="1"/>
</dbReference>
<dbReference type="InterPro" id="IPR001680">
    <property type="entry name" value="WD40_rpt"/>
</dbReference>
<dbReference type="InterPro" id="IPR015943">
    <property type="entry name" value="WD40/YVTN_repeat-like_dom_sf"/>
</dbReference>
<dbReference type="SMART" id="SM01167">
    <property type="entry name" value="DUF1900"/>
    <property type="match status" value="1"/>
</dbReference>
<feature type="region of interest" description="Disordered" evidence="6">
    <location>
        <begin position="497"/>
        <end position="748"/>
    </location>
</feature>
<feature type="compositionally biased region" description="Low complexity" evidence="6">
    <location>
        <begin position="604"/>
        <end position="616"/>
    </location>
</feature>
<keyword evidence="5" id="KW-0175">Coiled coil</keyword>
<dbReference type="PROSITE" id="PS50082">
    <property type="entry name" value="WD_REPEATS_2"/>
    <property type="match status" value="3"/>
</dbReference>
<feature type="compositionally biased region" description="Basic and acidic residues" evidence="6">
    <location>
        <begin position="497"/>
        <end position="515"/>
    </location>
</feature>
<feature type="coiled-coil region" evidence="5">
    <location>
        <begin position="755"/>
        <end position="796"/>
    </location>
</feature>
<dbReference type="InterPro" id="IPR015505">
    <property type="entry name" value="Coronin"/>
</dbReference>
<dbReference type="PANTHER" id="PTHR10856:SF44">
    <property type="entry name" value="CORONIN"/>
    <property type="match status" value="1"/>
</dbReference>
<dbReference type="SUPFAM" id="SSF50978">
    <property type="entry name" value="WD40 repeat-like"/>
    <property type="match status" value="1"/>
</dbReference>
<keyword evidence="2 4" id="KW-0677">Repeat</keyword>
<accession>A0A7M7HL77</accession>
<reference evidence="9" key="1">
    <citation type="submission" date="2015-02" db="EMBL/GenBank/DDBJ databases">
        <title>Genome sequencing for Strongylocentrotus purpuratus.</title>
        <authorList>
            <person name="Murali S."/>
            <person name="Liu Y."/>
            <person name="Vee V."/>
            <person name="English A."/>
            <person name="Wang M."/>
            <person name="Skinner E."/>
            <person name="Han Y."/>
            <person name="Muzny D.M."/>
            <person name="Worley K.C."/>
            <person name="Gibbs R.A."/>
        </authorList>
    </citation>
    <scope>NUCLEOTIDE SEQUENCE</scope>
</reference>
<proteinExistence type="inferred from homology"/>